<proteinExistence type="predicted"/>
<protein>
    <submittedName>
        <fullName evidence="1">Tail protein</fullName>
    </submittedName>
</protein>
<dbReference type="OrthoDB" id="6592844at2"/>
<name>A0A157SVU2_9BORD</name>
<dbReference type="Pfam" id="PF10076">
    <property type="entry name" value="Phage_Mu_Gp48"/>
    <property type="match status" value="1"/>
</dbReference>
<accession>A0A157SVU2</accession>
<evidence type="ECO:0000313" key="1">
    <source>
        <dbReference type="EMBL" id="SAI74559.1"/>
    </source>
</evidence>
<sequence>MDPMSVGAWREALLALLPPSSAINRAADGVLARVLEACGAAMRGVEQRALSLVAQFDPLQADELLEDWERLFPDECGCLNEQVSKDQRRLRVNTRRLMLGDARPEYFRQMAVTLGYPDARIQEFVPFRATSRCTAAINQGGWRYAWRVNTGAATEAVSATATTACTAPLRVWGDPGLLCLLSRYRPAHTIALVGYEDSSGLLSIGTLCDE</sequence>
<organism evidence="1 2">
    <name type="scientific">Bordetella ansorpii</name>
    <dbReference type="NCBI Taxonomy" id="288768"/>
    <lineage>
        <taxon>Bacteria</taxon>
        <taxon>Pseudomonadati</taxon>
        <taxon>Pseudomonadota</taxon>
        <taxon>Betaproteobacteria</taxon>
        <taxon>Burkholderiales</taxon>
        <taxon>Alcaligenaceae</taxon>
        <taxon>Bordetella</taxon>
    </lineage>
</organism>
<dbReference type="Proteomes" id="UP000076848">
    <property type="component" value="Unassembled WGS sequence"/>
</dbReference>
<dbReference type="AlphaFoldDB" id="A0A157SVU2"/>
<gene>
    <name evidence="1" type="primary">gp48</name>
    <name evidence="1" type="ORF">SAMEA3906486_05275</name>
</gene>
<dbReference type="InterPro" id="IPR018755">
    <property type="entry name" value="Phage_Mu_Gp48"/>
</dbReference>
<keyword evidence="2" id="KW-1185">Reference proteome</keyword>
<dbReference type="STRING" id="288768.SAMEA3906486_05275"/>
<dbReference type="EMBL" id="FKIF01000010">
    <property type="protein sequence ID" value="SAI74559.1"/>
    <property type="molecule type" value="Genomic_DNA"/>
</dbReference>
<reference evidence="1 2" key="1">
    <citation type="submission" date="2016-04" db="EMBL/GenBank/DDBJ databases">
        <authorList>
            <consortium name="Pathogen Informatics"/>
        </authorList>
    </citation>
    <scope>NUCLEOTIDE SEQUENCE [LARGE SCALE GENOMIC DNA]</scope>
    <source>
        <strain evidence="1 2">H050680373</strain>
    </source>
</reference>
<evidence type="ECO:0000313" key="2">
    <source>
        <dbReference type="Proteomes" id="UP000076848"/>
    </source>
</evidence>